<dbReference type="Pfam" id="PF00011">
    <property type="entry name" value="HSP20"/>
    <property type="match status" value="1"/>
</dbReference>
<feature type="domain" description="SHSP" evidence="3">
    <location>
        <begin position="30"/>
        <end position="142"/>
    </location>
</feature>
<reference evidence="4 5" key="1">
    <citation type="submission" date="2016-10" db="EMBL/GenBank/DDBJ databases">
        <authorList>
            <person name="de Groot N.N."/>
        </authorList>
    </citation>
    <scope>NUCLEOTIDE SEQUENCE [LARGE SCALE GENOMIC DNA]</scope>
    <source>
        <strain evidence="4 5">DSM 21668</strain>
    </source>
</reference>
<evidence type="ECO:0000256" key="1">
    <source>
        <dbReference type="PROSITE-ProRule" id="PRU00285"/>
    </source>
</evidence>
<keyword evidence="5" id="KW-1185">Reference proteome</keyword>
<evidence type="ECO:0000256" key="2">
    <source>
        <dbReference type="RuleBase" id="RU003616"/>
    </source>
</evidence>
<dbReference type="PROSITE" id="PS01031">
    <property type="entry name" value="SHSP"/>
    <property type="match status" value="1"/>
</dbReference>
<protein>
    <submittedName>
        <fullName evidence="4">HSP20 family protein</fullName>
    </submittedName>
</protein>
<dbReference type="Gene3D" id="2.60.40.790">
    <property type="match status" value="1"/>
</dbReference>
<comment type="similarity">
    <text evidence="1 2">Belongs to the small heat shock protein (HSP20) family.</text>
</comment>
<dbReference type="InterPro" id="IPR008978">
    <property type="entry name" value="HSP20-like_chaperone"/>
</dbReference>
<evidence type="ECO:0000259" key="3">
    <source>
        <dbReference type="PROSITE" id="PS01031"/>
    </source>
</evidence>
<dbReference type="AlphaFoldDB" id="A0A1G9NE19"/>
<dbReference type="OrthoDB" id="9814487at2"/>
<dbReference type="PANTHER" id="PTHR11527">
    <property type="entry name" value="HEAT-SHOCK PROTEIN 20 FAMILY MEMBER"/>
    <property type="match status" value="1"/>
</dbReference>
<dbReference type="RefSeq" id="WP_093201057.1">
    <property type="nucleotide sequence ID" value="NZ_FNGS01000003.1"/>
</dbReference>
<sequence length="142" mass="16070">MSRFNQPAFPSLVNRFFHDDFLKSYNVPAKGEWNSLPAVNVKESEGSISLEVAAPGLKKEDFKISVQENRLVISASKENKTEESSEKYTRKEFSYNSFQRAFVIPKTVDGEKIEASYTDGVLHVTLPKKEEAKIQPREIAIA</sequence>
<dbReference type="InterPro" id="IPR002068">
    <property type="entry name" value="A-crystallin/Hsp20_dom"/>
</dbReference>
<dbReference type="EMBL" id="FNGS01000003">
    <property type="protein sequence ID" value="SDL84710.1"/>
    <property type="molecule type" value="Genomic_DNA"/>
</dbReference>
<accession>A0A1G9NE19</accession>
<proteinExistence type="inferred from homology"/>
<gene>
    <name evidence="4" type="ORF">SAMN04488090_1971</name>
</gene>
<evidence type="ECO:0000313" key="5">
    <source>
        <dbReference type="Proteomes" id="UP000198901"/>
    </source>
</evidence>
<name>A0A1G9NE19_9BACT</name>
<dbReference type="Proteomes" id="UP000198901">
    <property type="component" value="Unassembled WGS sequence"/>
</dbReference>
<dbReference type="STRING" id="563176.SAMN04488090_1971"/>
<dbReference type="InterPro" id="IPR031107">
    <property type="entry name" value="Small_HSP"/>
</dbReference>
<dbReference type="CDD" id="cd06464">
    <property type="entry name" value="ACD_sHsps-like"/>
    <property type="match status" value="1"/>
</dbReference>
<evidence type="ECO:0000313" key="4">
    <source>
        <dbReference type="EMBL" id="SDL84710.1"/>
    </source>
</evidence>
<organism evidence="4 5">
    <name type="scientific">Siphonobacter aquaeclarae</name>
    <dbReference type="NCBI Taxonomy" id="563176"/>
    <lineage>
        <taxon>Bacteria</taxon>
        <taxon>Pseudomonadati</taxon>
        <taxon>Bacteroidota</taxon>
        <taxon>Cytophagia</taxon>
        <taxon>Cytophagales</taxon>
        <taxon>Cytophagaceae</taxon>
        <taxon>Siphonobacter</taxon>
    </lineage>
</organism>
<dbReference type="SUPFAM" id="SSF49764">
    <property type="entry name" value="HSP20-like chaperones"/>
    <property type="match status" value="1"/>
</dbReference>